<name>A0ABP6SLF8_9ACTN</name>
<comment type="caution">
    <text evidence="5">The sequence shown here is derived from an EMBL/GenBank/DDBJ whole genome shotgun (WGS) entry which is preliminary data.</text>
</comment>
<dbReference type="CDD" id="cd06068">
    <property type="entry name" value="H2MP_like-1"/>
    <property type="match status" value="1"/>
</dbReference>
<dbReference type="GO" id="GO:0008233">
    <property type="term" value="F:peptidase activity"/>
    <property type="evidence" value="ECO:0007669"/>
    <property type="project" value="UniProtKB-KW"/>
</dbReference>
<dbReference type="Proteomes" id="UP001499990">
    <property type="component" value="Unassembled WGS sequence"/>
</dbReference>
<keyword evidence="6" id="KW-1185">Reference proteome</keyword>
<gene>
    <name evidence="5" type="ORF">GCM10020367_61090</name>
</gene>
<dbReference type="EMBL" id="BAAAYL010000001">
    <property type="protein sequence ID" value="GAA3379060.1"/>
    <property type="molecule type" value="Genomic_DNA"/>
</dbReference>
<dbReference type="NCBIfam" id="TIGR00072">
    <property type="entry name" value="hydrog_prot"/>
    <property type="match status" value="1"/>
</dbReference>
<keyword evidence="3" id="KW-0064">Aspartyl protease</keyword>
<comment type="similarity">
    <text evidence="1">Belongs to the peptidase A31 family.</text>
</comment>
<dbReference type="Pfam" id="PF01750">
    <property type="entry name" value="HycI"/>
    <property type="match status" value="1"/>
</dbReference>
<dbReference type="PRINTS" id="PR00446">
    <property type="entry name" value="HYDRGNUPTAKE"/>
</dbReference>
<evidence type="ECO:0000256" key="1">
    <source>
        <dbReference type="ARBA" id="ARBA00006814"/>
    </source>
</evidence>
<evidence type="ECO:0000313" key="6">
    <source>
        <dbReference type="Proteomes" id="UP001499990"/>
    </source>
</evidence>
<dbReference type="Gene3D" id="3.40.50.1450">
    <property type="entry name" value="HybD-like"/>
    <property type="match status" value="1"/>
</dbReference>
<keyword evidence="4" id="KW-0378">Hydrolase</keyword>
<evidence type="ECO:0000256" key="2">
    <source>
        <dbReference type="ARBA" id="ARBA00022670"/>
    </source>
</evidence>
<organism evidence="5 6">
    <name type="scientific">Streptomyces sannanensis</name>
    <dbReference type="NCBI Taxonomy" id="285536"/>
    <lineage>
        <taxon>Bacteria</taxon>
        <taxon>Bacillati</taxon>
        <taxon>Actinomycetota</taxon>
        <taxon>Actinomycetes</taxon>
        <taxon>Kitasatosporales</taxon>
        <taxon>Streptomycetaceae</taxon>
        <taxon>Streptomyces</taxon>
    </lineage>
</organism>
<dbReference type="RefSeq" id="WP_345043647.1">
    <property type="nucleotide sequence ID" value="NZ_BAAAYL010000001.1"/>
</dbReference>
<evidence type="ECO:0000256" key="3">
    <source>
        <dbReference type="ARBA" id="ARBA00022750"/>
    </source>
</evidence>
<dbReference type="PANTHER" id="PTHR30302">
    <property type="entry name" value="HYDROGENASE 1 MATURATION PROTEASE"/>
    <property type="match status" value="1"/>
</dbReference>
<dbReference type="GO" id="GO:0006508">
    <property type="term" value="P:proteolysis"/>
    <property type="evidence" value="ECO:0007669"/>
    <property type="project" value="UniProtKB-KW"/>
</dbReference>
<keyword evidence="2 5" id="KW-0645">Protease</keyword>
<sequence>MTEQLSGTTRTVSVGGVLLGRGSRVTVRPRQSADILDLALDGRTAQVTSVEEDYDGRVLVAVALEGDPGRELGTGAQIGHRFYFTPEELEPLAASAATARPKVLVAGIGNVFLGDDAFGPEVAAALLRRPQPDEVHVTDFGIRGMDLAYALTDGYDAAVLIDAAPRGGAPGTLYVIEPDVPDDAAPEAHGMDPVRVLALARRLGGEPPRTLVIGCEPGAVPTGDSPDLTAGLSESVRPAVDSAVALVEETVAELIDELRQKENTP</sequence>
<evidence type="ECO:0000256" key="4">
    <source>
        <dbReference type="ARBA" id="ARBA00022801"/>
    </source>
</evidence>
<dbReference type="InterPro" id="IPR023430">
    <property type="entry name" value="Pept_HybD-like_dom_sf"/>
</dbReference>
<proteinExistence type="inferred from homology"/>
<dbReference type="PANTHER" id="PTHR30302:SF1">
    <property type="entry name" value="HYDROGENASE 2 MATURATION PROTEASE"/>
    <property type="match status" value="1"/>
</dbReference>
<reference evidence="6" key="1">
    <citation type="journal article" date="2019" name="Int. J. Syst. Evol. Microbiol.">
        <title>The Global Catalogue of Microorganisms (GCM) 10K type strain sequencing project: providing services to taxonomists for standard genome sequencing and annotation.</title>
        <authorList>
            <consortium name="The Broad Institute Genomics Platform"/>
            <consortium name="The Broad Institute Genome Sequencing Center for Infectious Disease"/>
            <person name="Wu L."/>
            <person name="Ma J."/>
        </authorList>
    </citation>
    <scope>NUCLEOTIDE SEQUENCE [LARGE SCALE GENOMIC DNA]</scope>
    <source>
        <strain evidence="6">JCM 9651</strain>
    </source>
</reference>
<protein>
    <submittedName>
        <fullName evidence="5">Hydrogenase maturation protease</fullName>
    </submittedName>
</protein>
<evidence type="ECO:0000313" key="5">
    <source>
        <dbReference type="EMBL" id="GAA3379060.1"/>
    </source>
</evidence>
<accession>A0ABP6SLF8</accession>
<dbReference type="SUPFAM" id="SSF53163">
    <property type="entry name" value="HybD-like"/>
    <property type="match status" value="1"/>
</dbReference>
<dbReference type="InterPro" id="IPR000671">
    <property type="entry name" value="Peptidase_A31"/>
</dbReference>